<dbReference type="PANTHER" id="PTHR24421">
    <property type="entry name" value="NITRATE/NITRITE SENSOR PROTEIN NARX-RELATED"/>
    <property type="match status" value="1"/>
</dbReference>
<comment type="caution">
    <text evidence="8">The sequence shown here is derived from an EMBL/GenBank/DDBJ whole genome shotgun (WGS) entry which is preliminary data.</text>
</comment>
<organism evidence="8 9">
    <name type="scientific">Pseudonocardia endophytica</name>
    <dbReference type="NCBI Taxonomy" id="401976"/>
    <lineage>
        <taxon>Bacteria</taxon>
        <taxon>Bacillati</taxon>
        <taxon>Actinomycetota</taxon>
        <taxon>Actinomycetes</taxon>
        <taxon>Pseudonocardiales</taxon>
        <taxon>Pseudonocardiaceae</taxon>
        <taxon>Pseudonocardia</taxon>
    </lineage>
</organism>
<feature type="transmembrane region" description="Helical" evidence="5">
    <location>
        <begin position="171"/>
        <end position="196"/>
    </location>
</feature>
<dbReference type="CDD" id="cd16917">
    <property type="entry name" value="HATPase_UhpB-NarQ-NarX-like"/>
    <property type="match status" value="1"/>
</dbReference>
<gene>
    <name evidence="8" type="ORF">EV378_3003</name>
</gene>
<dbReference type="GO" id="GO:0046983">
    <property type="term" value="F:protein dimerization activity"/>
    <property type="evidence" value="ECO:0007669"/>
    <property type="project" value="InterPro"/>
</dbReference>
<keyword evidence="5" id="KW-0472">Membrane</keyword>
<proteinExistence type="predicted"/>
<evidence type="ECO:0000313" key="8">
    <source>
        <dbReference type="EMBL" id="TCK27144.1"/>
    </source>
</evidence>
<dbReference type="PANTHER" id="PTHR24421:SF63">
    <property type="entry name" value="SENSOR HISTIDINE KINASE DESK"/>
    <property type="match status" value="1"/>
</dbReference>
<feature type="region of interest" description="Disordered" evidence="4">
    <location>
        <begin position="384"/>
        <end position="413"/>
    </location>
</feature>
<evidence type="ECO:0000313" key="9">
    <source>
        <dbReference type="Proteomes" id="UP000295560"/>
    </source>
</evidence>
<accession>A0A4R1HWL9</accession>
<keyword evidence="5" id="KW-1133">Transmembrane helix</keyword>
<dbReference type="EMBL" id="SMFZ01000001">
    <property type="protein sequence ID" value="TCK27144.1"/>
    <property type="molecule type" value="Genomic_DNA"/>
</dbReference>
<evidence type="ECO:0000256" key="5">
    <source>
        <dbReference type="SAM" id="Phobius"/>
    </source>
</evidence>
<protein>
    <submittedName>
        <fullName evidence="8">Two-component system sensor histidine kinase DesK</fullName>
    </submittedName>
</protein>
<dbReference type="Gene3D" id="1.20.5.1930">
    <property type="match status" value="1"/>
</dbReference>
<feature type="domain" description="Signal transduction histidine kinase subgroup 3 dimerisation and phosphoacceptor" evidence="7">
    <location>
        <begin position="211"/>
        <end position="279"/>
    </location>
</feature>
<sequence length="413" mass="43133">MTSGRSRVAAVPLWEPGDFSASRWPQWESWKDASPTGRGVTRDRVVRLAVTGVALAGLAPRMVESASGDRDPVVVAVLLAAGVGYGAGCVLAAWSGPFRPHRERALLVAALVVLAVLPALVLGSPSHLTDSTFAIAAAFMLLPLRYSAAIGAALVSWQVGWMWVTGRFDPVAVATLVGVGTILCTVFALLFTIGHLRAAREQVRRMAVSGERERVARDLHDVLGHSLSTMTVKAGLARRLLESAGDVPAAVDEIRAVEDLSRQALSDIRATVSDYRTVTLATEIAGARVALTASGIRADLPVAVDDIDAGLRVVFGYVVREAVTNVIRHSGATNCTVRLDHDRVTITDDGGGDGAAEPGRGNGLSGLAERLAAVSGTVEHGRLPGGGFRVTAHVPSPPTAGLRRGAADSEPVP</sequence>
<dbReference type="GO" id="GO:0000155">
    <property type="term" value="F:phosphorelay sensor kinase activity"/>
    <property type="evidence" value="ECO:0007669"/>
    <property type="project" value="InterPro"/>
</dbReference>
<dbReference type="Pfam" id="PF02518">
    <property type="entry name" value="HATPase_c"/>
    <property type="match status" value="1"/>
</dbReference>
<evidence type="ECO:0000259" key="7">
    <source>
        <dbReference type="Pfam" id="PF07730"/>
    </source>
</evidence>
<dbReference type="Gene3D" id="3.30.565.10">
    <property type="entry name" value="Histidine kinase-like ATPase, C-terminal domain"/>
    <property type="match status" value="1"/>
</dbReference>
<dbReference type="AlphaFoldDB" id="A0A4R1HWL9"/>
<dbReference type="InterPro" id="IPR050482">
    <property type="entry name" value="Sensor_HK_TwoCompSys"/>
</dbReference>
<keyword evidence="2 8" id="KW-0418">Kinase</keyword>
<dbReference type="Pfam" id="PF07730">
    <property type="entry name" value="HisKA_3"/>
    <property type="match status" value="1"/>
</dbReference>
<feature type="domain" description="Histidine kinase/HSP90-like ATPase" evidence="6">
    <location>
        <begin position="317"/>
        <end position="397"/>
    </location>
</feature>
<evidence type="ECO:0000256" key="1">
    <source>
        <dbReference type="ARBA" id="ARBA00022679"/>
    </source>
</evidence>
<keyword evidence="5" id="KW-0812">Transmembrane</keyword>
<feature type="transmembrane region" description="Helical" evidence="5">
    <location>
        <begin position="75"/>
        <end position="94"/>
    </location>
</feature>
<keyword evidence="1" id="KW-0808">Transferase</keyword>
<dbReference type="InterPro" id="IPR011712">
    <property type="entry name" value="Sig_transdc_His_kin_sub3_dim/P"/>
</dbReference>
<evidence type="ECO:0000256" key="4">
    <source>
        <dbReference type="SAM" id="MobiDB-lite"/>
    </source>
</evidence>
<dbReference type="GO" id="GO:0016020">
    <property type="term" value="C:membrane"/>
    <property type="evidence" value="ECO:0007669"/>
    <property type="project" value="InterPro"/>
</dbReference>
<name>A0A4R1HWL9_PSEEN</name>
<dbReference type="InterPro" id="IPR036890">
    <property type="entry name" value="HATPase_C_sf"/>
</dbReference>
<feature type="transmembrane region" description="Helical" evidence="5">
    <location>
        <begin position="144"/>
        <end position="164"/>
    </location>
</feature>
<feature type="transmembrane region" description="Helical" evidence="5">
    <location>
        <begin position="106"/>
        <end position="124"/>
    </location>
</feature>
<keyword evidence="3" id="KW-0902">Two-component regulatory system</keyword>
<dbReference type="SUPFAM" id="SSF55874">
    <property type="entry name" value="ATPase domain of HSP90 chaperone/DNA topoisomerase II/histidine kinase"/>
    <property type="match status" value="1"/>
</dbReference>
<dbReference type="InterPro" id="IPR003594">
    <property type="entry name" value="HATPase_dom"/>
</dbReference>
<evidence type="ECO:0000259" key="6">
    <source>
        <dbReference type="Pfam" id="PF02518"/>
    </source>
</evidence>
<evidence type="ECO:0000256" key="2">
    <source>
        <dbReference type="ARBA" id="ARBA00022777"/>
    </source>
</evidence>
<reference evidence="8 9" key="1">
    <citation type="submission" date="2019-03" db="EMBL/GenBank/DDBJ databases">
        <title>Sequencing the genomes of 1000 actinobacteria strains.</title>
        <authorList>
            <person name="Klenk H.-P."/>
        </authorList>
    </citation>
    <scope>NUCLEOTIDE SEQUENCE [LARGE SCALE GENOMIC DNA]</scope>
    <source>
        <strain evidence="8 9">DSM 44969</strain>
    </source>
</reference>
<evidence type="ECO:0000256" key="3">
    <source>
        <dbReference type="ARBA" id="ARBA00023012"/>
    </source>
</evidence>
<dbReference type="Proteomes" id="UP000295560">
    <property type="component" value="Unassembled WGS sequence"/>
</dbReference>
<keyword evidence="9" id="KW-1185">Reference proteome</keyword>